<dbReference type="RefSeq" id="WP_014680182.1">
    <property type="nucleotide sequence ID" value="NC_017770.1"/>
</dbReference>
<dbReference type="eggNOG" id="ENOG5032Z9N">
    <property type="taxonomic scope" value="Bacteria"/>
</dbReference>
<feature type="transmembrane region" description="Helical" evidence="1">
    <location>
        <begin position="61"/>
        <end position="80"/>
    </location>
</feature>
<feature type="transmembrane region" description="Helical" evidence="1">
    <location>
        <begin position="376"/>
        <end position="400"/>
    </location>
</feature>
<feature type="transmembrane region" description="Helical" evidence="1">
    <location>
        <begin position="300"/>
        <end position="319"/>
    </location>
</feature>
<keyword evidence="1" id="KW-1133">Transmembrane helix</keyword>
<evidence type="ECO:0000313" key="2">
    <source>
        <dbReference type="EMBL" id="AFD06955.1"/>
    </source>
</evidence>
<dbReference type="EMBL" id="CP003349">
    <property type="protein sequence ID" value="AFD06955.1"/>
    <property type="molecule type" value="Genomic_DNA"/>
</dbReference>
<dbReference type="STRING" id="929556.Solca_1894"/>
<sequence>MKKIGQWLLLHYPLIWNTRIYILLPFVLLLNVLFYLWGYNSVNNLKDLTYYNYFRSGGEEIIISLLVGVLTLITWLAFYLRQNAFKSYLPINNTYLIKEFFIILIAIAGVSFLMFSQGQGRIHKLRELSKDTNLIEEANLINIASHFLPFNTDDFNPNNYYNSPANKDSSNYTPVSAFSYLDYNRGPEIYSLNSVSKTSLKSDTVIRKTAHKLLLNHKSDTVKAIINRYLSICNKYGIEYRLDVDRLVNSIFATPDFRLNGKTIEQYGTEGDYVQSYNLNNAITTLDNAKHRNIMSLEDSICFIYWCLGCTIVLLSFRITQIKTWFISLITFGVLVILNILLMVSSEKDACMLLILQPIAAFILAFVYINKRRKKLVSGVCYLLALWSLTGFISVSYRLLVKLSDRIDYLSKTETDYYKPVYYIDYANFIFALLMIIFVMIPLAKKWQANPAE</sequence>
<proteinExistence type="predicted"/>
<evidence type="ECO:0000256" key="1">
    <source>
        <dbReference type="SAM" id="Phobius"/>
    </source>
</evidence>
<gene>
    <name evidence="2" type="ordered locus">Solca_1894</name>
</gene>
<feature type="transmembrane region" description="Helical" evidence="1">
    <location>
        <begin position="100"/>
        <end position="116"/>
    </location>
</feature>
<dbReference type="AlphaFoldDB" id="H8KQT4"/>
<dbReference type="OrthoDB" id="996104at2"/>
<protein>
    <submittedName>
        <fullName evidence="2">Uncharacterized protein</fullName>
    </submittedName>
</protein>
<dbReference type="HOGENOM" id="CLU_539420_0_0_10"/>
<keyword evidence="3" id="KW-1185">Reference proteome</keyword>
<keyword evidence="1" id="KW-0472">Membrane</keyword>
<feature type="transmembrane region" description="Helical" evidence="1">
    <location>
        <begin position="421"/>
        <end position="444"/>
    </location>
</feature>
<dbReference type="Proteomes" id="UP000007590">
    <property type="component" value="Chromosome"/>
</dbReference>
<name>H8KQT4_SOLCM</name>
<feature type="transmembrane region" description="Helical" evidence="1">
    <location>
        <begin position="325"/>
        <end position="344"/>
    </location>
</feature>
<organism evidence="2 3">
    <name type="scientific">Solitalea canadensis (strain ATCC 29591 / DSM 3403 / JCM 21819 / LMG 8368 / NBRC 15130 / NCIMB 12057 / USAM 9D)</name>
    <name type="common">Flexibacter canadensis</name>
    <dbReference type="NCBI Taxonomy" id="929556"/>
    <lineage>
        <taxon>Bacteria</taxon>
        <taxon>Pseudomonadati</taxon>
        <taxon>Bacteroidota</taxon>
        <taxon>Sphingobacteriia</taxon>
        <taxon>Sphingobacteriales</taxon>
        <taxon>Sphingobacteriaceae</taxon>
        <taxon>Solitalea</taxon>
    </lineage>
</organism>
<dbReference type="KEGG" id="scn:Solca_1894"/>
<feature type="transmembrane region" description="Helical" evidence="1">
    <location>
        <begin position="20"/>
        <end position="40"/>
    </location>
</feature>
<evidence type="ECO:0000313" key="3">
    <source>
        <dbReference type="Proteomes" id="UP000007590"/>
    </source>
</evidence>
<feature type="transmembrane region" description="Helical" evidence="1">
    <location>
        <begin position="351"/>
        <end position="370"/>
    </location>
</feature>
<reference evidence="2" key="1">
    <citation type="submission" date="2012-02" db="EMBL/GenBank/DDBJ databases">
        <title>The complete genome of Solitalea canadensis DSM 3403.</title>
        <authorList>
            <consortium name="US DOE Joint Genome Institute (JGI-PGF)"/>
            <person name="Lucas S."/>
            <person name="Copeland A."/>
            <person name="Lapidus A."/>
            <person name="Glavina del Rio T."/>
            <person name="Dalin E."/>
            <person name="Tice H."/>
            <person name="Bruce D."/>
            <person name="Goodwin L."/>
            <person name="Pitluck S."/>
            <person name="Peters L."/>
            <person name="Ovchinnikova G."/>
            <person name="Lu M."/>
            <person name="Kyrpides N."/>
            <person name="Mavromatis K."/>
            <person name="Ivanova N."/>
            <person name="Brettin T."/>
            <person name="Detter J.C."/>
            <person name="Han C."/>
            <person name="Larimer F."/>
            <person name="Land M."/>
            <person name="Hauser L."/>
            <person name="Markowitz V."/>
            <person name="Cheng J.-F."/>
            <person name="Hugenholtz P."/>
            <person name="Woyke T."/>
            <person name="Wu D."/>
            <person name="Spring S."/>
            <person name="Schroeder M."/>
            <person name="Kopitz M."/>
            <person name="Brambilla E."/>
            <person name="Klenk H.-P."/>
            <person name="Eisen J.A."/>
        </authorList>
    </citation>
    <scope>NUCLEOTIDE SEQUENCE</scope>
    <source>
        <strain evidence="2">DSM 3403</strain>
    </source>
</reference>
<accession>H8KQT4</accession>
<keyword evidence="1" id="KW-0812">Transmembrane</keyword>